<dbReference type="HOGENOM" id="CLU_1272437_0_0_1"/>
<organism evidence="1 2">
    <name type="scientific">Hebeloma cylindrosporum</name>
    <dbReference type="NCBI Taxonomy" id="76867"/>
    <lineage>
        <taxon>Eukaryota</taxon>
        <taxon>Fungi</taxon>
        <taxon>Dikarya</taxon>
        <taxon>Basidiomycota</taxon>
        <taxon>Agaricomycotina</taxon>
        <taxon>Agaricomycetes</taxon>
        <taxon>Agaricomycetidae</taxon>
        <taxon>Agaricales</taxon>
        <taxon>Agaricineae</taxon>
        <taxon>Hymenogastraceae</taxon>
        <taxon>Hebeloma</taxon>
    </lineage>
</organism>
<reference evidence="2" key="2">
    <citation type="submission" date="2015-01" db="EMBL/GenBank/DDBJ databases">
        <title>Evolutionary Origins and Diversification of the Mycorrhizal Mutualists.</title>
        <authorList>
            <consortium name="DOE Joint Genome Institute"/>
            <consortium name="Mycorrhizal Genomics Consortium"/>
            <person name="Kohler A."/>
            <person name="Kuo A."/>
            <person name="Nagy L.G."/>
            <person name="Floudas D."/>
            <person name="Copeland A."/>
            <person name="Barry K.W."/>
            <person name="Cichocki N."/>
            <person name="Veneault-Fourrey C."/>
            <person name="LaButti K."/>
            <person name="Lindquist E.A."/>
            <person name="Lipzen A."/>
            <person name="Lundell T."/>
            <person name="Morin E."/>
            <person name="Murat C."/>
            <person name="Riley R."/>
            <person name="Ohm R."/>
            <person name="Sun H."/>
            <person name="Tunlid A."/>
            <person name="Henrissat B."/>
            <person name="Grigoriev I.V."/>
            <person name="Hibbett D.S."/>
            <person name="Martin F."/>
        </authorList>
    </citation>
    <scope>NUCLEOTIDE SEQUENCE [LARGE SCALE GENOMIC DNA]</scope>
    <source>
        <strain evidence="2">h7</strain>
    </source>
</reference>
<reference evidence="1 2" key="1">
    <citation type="submission" date="2014-04" db="EMBL/GenBank/DDBJ databases">
        <authorList>
            <consortium name="DOE Joint Genome Institute"/>
            <person name="Kuo A."/>
            <person name="Gay G."/>
            <person name="Dore J."/>
            <person name="Kohler A."/>
            <person name="Nagy L.G."/>
            <person name="Floudas D."/>
            <person name="Copeland A."/>
            <person name="Barry K.W."/>
            <person name="Cichocki N."/>
            <person name="Veneault-Fourrey C."/>
            <person name="LaButti K."/>
            <person name="Lindquist E.A."/>
            <person name="Lipzen A."/>
            <person name="Lundell T."/>
            <person name="Morin E."/>
            <person name="Murat C."/>
            <person name="Sun H."/>
            <person name="Tunlid A."/>
            <person name="Henrissat B."/>
            <person name="Grigoriev I.V."/>
            <person name="Hibbett D.S."/>
            <person name="Martin F."/>
            <person name="Nordberg H.P."/>
            <person name="Cantor M.N."/>
            <person name="Hua S.X."/>
        </authorList>
    </citation>
    <scope>NUCLEOTIDE SEQUENCE [LARGE SCALE GENOMIC DNA]</scope>
    <source>
        <strain evidence="2">h7</strain>
    </source>
</reference>
<dbReference type="Proteomes" id="UP000053424">
    <property type="component" value="Unassembled WGS sequence"/>
</dbReference>
<dbReference type="AlphaFoldDB" id="A0A0C2YC40"/>
<protein>
    <submittedName>
        <fullName evidence="1">Uncharacterized protein</fullName>
    </submittedName>
</protein>
<sequence>MEISLQDIQSMLPHPPTLATIVSRREGFEHSRDLRRAGPFFCSSLAVSRASTTPASCIVSTYTSRTRMGGESEFRLRLLASTIPGSILLSLLDGQRNRGCIVLLRISDGSLSSKACKHTSSMRLYAVSAVAAVSRRCSLAAFGLSLFSSAMCNKLGYGKGDTILACLAIGFGCPAPFLLWDCGKRIRMSSKFAHKSQTMGGPRCGSWGESGTCRWRS</sequence>
<proteinExistence type="predicted"/>
<accession>A0A0C2YC40</accession>
<evidence type="ECO:0000313" key="2">
    <source>
        <dbReference type="Proteomes" id="UP000053424"/>
    </source>
</evidence>
<dbReference type="STRING" id="686832.A0A0C2YC40"/>
<evidence type="ECO:0000313" key="1">
    <source>
        <dbReference type="EMBL" id="KIM38562.1"/>
    </source>
</evidence>
<keyword evidence="2" id="KW-1185">Reference proteome</keyword>
<gene>
    <name evidence="1" type="ORF">M413DRAFT_243535</name>
</gene>
<name>A0A0C2YC40_HEBCY</name>
<dbReference type="OrthoDB" id="6770063at2759"/>
<dbReference type="EMBL" id="KN831790">
    <property type="protein sequence ID" value="KIM38562.1"/>
    <property type="molecule type" value="Genomic_DNA"/>
</dbReference>